<feature type="non-terminal residue" evidence="1">
    <location>
        <position position="1"/>
    </location>
</feature>
<organism evidence="1">
    <name type="scientific">marine metagenome</name>
    <dbReference type="NCBI Taxonomy" id="408172"/>
    <lineage>
        <taxon>unclassified sequences</taxon>
        <taxon>metagenomes</taxon>
        <taxon>ecological metagenomes</taxon>
    </lineage>
</organism>
<dbReference type="AlphaFoldDB" id="A0A382DMT2"/>
<evidence type="ECO:0000313" key="1">
    <source>
        <dbReference type="EMBL" id="SVB38927.1"/>
    </source>
</evidence>
<sequence length="262" mass="28025">VAGLPMYDWPEVHDAVDALWAAIAQRLRGAGLGAPERLWRHADGTTLNDLWTDPELLIGQACGLPVVTALRGRVEVLGSLDHGVDGCELGDYRSVLVCRSDDEAVDLPGFRGRLAAVNSRDSQSGFGSLVTTLTPLCSDGFFLGGIVESGSHRESLRMVADGRADLAAIDEVCWRLGLDHEPAVDGLRIFGRTDPTPGLPLVTGWANIGLRGLLNAAITGAVASLEITFRKPLHLYGYRPRPTSDYQIIVDRLTAAGHPISA</sequence>
<protein>
    <recommendedName>
        <fullName evidence="2">Phosphate ABC transporter substrate-binding protein</fullName>
    </recommendedName>
</protein>
<evidence type="ECO:0008006" key="2">
    <source>
        <dbReference type="Google" id="ProtNLM"/>
    </source>
</evidence>
<accession>A0A382DMT2</accession>
<dbReference type="PANTHER" id="PTHR35841:SF1">
    <property type="entry name" value="PHOSPHONATES-BINDING PERIPLASMIC PROTEIN"/>
    <property type="match status" value="1"/>
</dbReference>
<dbReference type="Pfam" id="PF12974">
    <property type="entry name" value="Phosphonate-bd"/>
    <property type="match status" value="1"/>
</dbReference>
<dbReference type="Gene3D" id="3.40.190.10">
    <property type="entry name" value="Periplasmic binding protein-like II"/>
    <property type="match status" value="1"/>
</dbReference>
<reference evidence="1" key="1">
    <citation type="submission" date="2018-05" db="EMBL/GenBank/DDBJ databases">
        <authorList>
            <person name="Lanie J.A."/>
            <person name="Ng W.-L."/>
            <person name="Kazmierczak K.M."/>
            <person name="Andrzejewski T.M."/>
            <person name="Davidsen T.M."/>
            <person name="Wayne K.J."/>
            <person name="Tettelin H."/>
            <person name="Glass J.I."/>
            <person name="Rusch D."/>
            <person name="Podicherti R."/>
            <person name="Tsui H.-C.T."/>
            <person name="Winkler M.E."/>
        </authorList>
    </citation>
    <scope>NUCLEOTIDE SEQUENCE</scope>
</reference>
<gene>
    <name evidence="1" type="ORF">METZ01_LOCUS191781</name>
</gene>
<dbReference type="PANTHER" id="PTHR35841">
    <property type="entry name" value="PHOSPHONATES-BINDING PERIPLASMIC PROTEIN"/>
    <property type="match status" value="1"/>
</dbReference>
<name>A0A382DMT2_9ZZZZ</name>
<dbReference type="SUPFAM" id="SSF53850">
    <property type="entry name" value="Periplasmic binding protein-like II"/>
    <property type="match status" value="1"/>
</dbReference>
<proteinExistence type="predicted"/>
<dbReference type="EMBL" id="UINC01039850">
    <property type="protein sequence ID" value="SVB38927.1"/>
    <property type="molecule type" value="Genomic_DNA"/>
</dbReference>